<sequence length="306" mass="33716">MTAKDELFGRLEHLSAAKDLPELIDVGIAQDTHNGVANLLRKGLGIVAFNILEDFIKKRASEALSRISASRIEFSKLPIKLQEAAILDALSSLAFRAKIEKKDGGDWRSLIQTESLKIHSTGKPLFELSDLSLASSSSNVSAEEVIGILAAFGLGGGWATLKKVSDSIGGGLPDLSQTYRNAASRRHSCAHEANFNYDYLWLASIKSEILAIAASLDIILEARCRQVESSLNMNIQDHDINKALNYRFLHEVSGVYKESKDLGGRAIKNWHDSSEALRVLRSRLRPAKEFLIILDGGRRVSNWYVS</sequence>
<dbReference type="Proteomes" id="UP001048976">
    <property type="component" value="Unassembled WGS sequence"/>
</dbReference>
<name>A0ABS6NWE0_9PSED</name>
<gene>
    <name evidence="1" type="ORF">KVG91_07960</name>
</gene>
<organism evidence="1 2">
    <name type="scientific">Pseudomonas azadiae</name>
    <dbReference type="NCBI Taxonomy" id="2843612"/>
    <lineage>
        <taxon>Bacteria</taxon>
        <taxon>Pseudomonadati</taxon>
        <taxon>Pseudomonadota</taxon>
        <taxon>Gammaproteobacteria</taxon>
        <taxon>Pseudomonadales</taxon>
        <taxon>Pseudomonadaceae</taxon>
        <taxon>Pseudomonas</taxon>
    </lineage>
</organism>
<evidence type="ECO:0000313" key="2">
    <source>
        <dbReference type="Proteomes" id="UP001048976"/>
    </source>
</evidence>
<comment type="caution">
    <text evidence="1">The sequence shown here is derived from an EMBL/GenBank/DDBJ whole genome shotgun (WGS) entry which is preliminary data.</text>
</comment>
<proteinExistence type="predicted"/>
<dbReference type="EMBL" id="JAHSTY010000001">
    <property type="protein sequence ID" value="MBV4452534.1"/>
    <property type="molecule type" value="Genomic_DNA"/>
</dbReference>
<evidence type="ECO:0000313" key="1">
    <source>
        <dbReference type="EMBL" id="MBV4452534.1"/>
    </source>
</evidence>
<protein>
    <recommendedName>
        <fullName evidence="3">RiboL-PSP-HEPN domain-containing protein</fullName>
    </recommendedName>
</protein>
<keyword evidence="2" id="KW-1185">Reference proteome</keyword>
<dbReference type="RefSeq" id="WP_169376174.1">
    <property type="nucleotide sequence ID" value="NZ_JAHSTY010000001.1"/>
</dbReference>
<accession>A0ABS6NWE0</accession>
<evidence type="ECO:0008006" key="3">
    <source>
        <dbReference type="Google" id="ProtNLM"/>
    </source>
</evidence>
<reference evidence="1" key="1">
    <citation type="submission" date="2021-06" db="EMBL/GenBank/DDBJ databases">
        <title>Updating the genus Pseudomonas: Description of 43 new species and partition of the Pseudomonas putida group.</title>
        <authorList>
            <person name="Girard L."/>
            <person name="Lood C."/>
            <person name="Vandamme P."/>
            <person name="Rokni-Zadeh H."/>
            <person name="Van Noort V."/>
            <person name="Hofte M."/>
            <person name="Lavigne R."/>
            <person name="De Mot R."/>
        </authorList>
    </citation>
    <scope>NUCLEOTIDE SEQUENCE</scope>
    <source>
        <strain evidence="1">SWRI103</strain>
    </source>
</reference>